<comment type="caution">
    <text evidence="1">The sequence shown here is derived from an EMBL/GenBank/DDBJ whole genome shotgun (WGS) entry which is preliminary data.</text>
</comment>
<dbReference type="Proteomes" id="UP000499080">
    <property type="component" value="Unassembled WGS sequence"/>
</dbReference>
<proteinExistence type="predicted"/>
<dbReference type="AlphaFoldDB" id="A0A4Y2VWQ0"/>
<accession>A0A4Y2VWQ0</accession>
<gene>
    <name evidence="1" type="ORF">AVEN_15870_1</name>
</gene>
<organism evidence="1 2">
    <name type="scientific">Araneus ventricosus</name>
    <name type="common">Orbweaver spider</name>
    <name type="synonym">Epeira ventricosa</name>
    <dbReference type="NCBI Taxonomy" id="182803"/>
    <lineage>
        <taxon>Eukaryota</taxon>
        <taxon>Metazoa</taxon>
        <taxon>Ecdysozoa</taxon>
        <taxon>Arthropoda</taxon>
        <taxon>Chelicerata</taxon>
        <taxon>Arachnida</taxon>
        <taxon>Araneae</taxon>
        <taxon>Araneomorphae</taxon>
        <taxon>Entelegynae</taxon>
        <taxon>Araneoidea</taxon>
        <taxon>Araneidae</taxon>
        <taxon>Araneus</taxon>
    </lineage>
</organism>
<dbReference type="EMBL" id="BGPR01052713">
    <property type="protein sequence ID" value="GBO29549.1"/>
    <property type="molecule type" value="Genomic_DNA"/>
</dbReference>
<sequence length="115" mass="12790">MLVAPVKCPLFSVTFKTSQKFGQKLALMTYTMETPGYGFHGNGSVNQNNRAPVRLSGHWRLSLSVRMDPKKRVTRNLVPDKCLEPRLGAKSGLMGGVAPDFPLELLQQFIDTIEL</sequence>
<evidence type="ECO:0000313" key="2">
    <source>
        <dbReference type="Proteomes" id="UP000499080"/>
    </source>
</evidence>
<keyword evidence="2" id="KW-1185">Reference proteome</keyword>
<protein>
    <submittedName>
        <fullName evidence="1">Uncharacterized protein</fullName>
    </submittedName>
</protein>
<evidence type="ECO:0000313" key="1">
    <source>
        <dbReference type="EMBL" id="GBO29549.1"/>
    </source>
</evidence>
<name>A0A4Y2VWQ0_ARAVE</name>
<reference evidence="1 2" key="1">
    <citation type="journal article" date="2019" name="Sci. Rep.">
        <title>Orb-weaving spider Araneus ventricosus genome elucidates the spidroin gene catalogue.</title>
        <authorList>
            <person name="Kono N."/>
            <person name="Nakamura H."/>
            <person name="Ohtoshi R."/>
            <person name="Moran D.A.P."/>
            <person name="Shinohara A."/>
            <person name="Yoshida Y."/>
            <person name="Fujiwara M."/>
            <person name="Mori M."/>
            <person name="Tomita M."/>
            <person name="Arakawa K."/>
        </authorList>
    </citation>
    <scope>NUCLEOTIDE SEQUENCE [LARGE SCALE GENOMIC DNA]</scope>
</reference>